<evidence type="ECO:0000313" key="4">
    <source>
        <dbReference type="EMBL" id="AGH95652.1"/>
    </source>
</evidence>
<feature type="domain" description="HPt" evidence="3">
    <location>
        <begin position="64"/>
        <end position="168"/>
    </location>
</feature>
<dbReference type="GO" id="GO:0004672">
    <property type="term" value="F:protein kinase activity"/>
    <property type="evidence" value="ECO:0007669"/>
    <property type="project" value="UniProtKB-ARBA"/>
</dbReference>
<dbReference type="HOGENOM" id="CLU_1552285_0_0_7"/>
<evidence type="ECO:0000256" key="2">
    <source>
        <dbReference type="SAM" id="MobiDB-lite"/>
    </source>
</evidence>
<evidence type="ECO:0000259" key="3">
    <source>
        <dbReference type="PROSITE" id="PS50894"/>
    </source>
</evidence>
<name>M4V8D4_9BACT</name>
<gene>
    <name evidence="4" type="ORF">A11Q_1436</name>
</gene>
<keyword evidence="5" id="KW-1185">Reference proteome</keyword>
<organism evidence="4 5">
    <name type="scientific">Pseudobdellovibrio exovorus JSS</name>
    <dbReference type="NCBI Taxonomy" id="1184267"/>
    <lineage>
        <taxon>Bacteria</taxon>
        <taxon>Pseudomonadati</taxon>
        <taxon>Bdellovibrionota</taxon>
        <taxon>Bdellovibrionia</taxon>
        <taxon>Bdellovibrionales</taxon>
        <taxon>Pseudobdellovibrionaceae</taxon>
        <taxon>Pseudobdellovibrio</taxon>
    </lineage>
</organism>
<dbReference type="InterPro" id="IPR008207">
    <property type="entry name" value="Sig_transdc_His_kin_Hpt_dom"/>
</dbReference>
<dbReference type="Gene3D" id="1.20.120.160">
    <property type="entry name" value="HPT domain"/>
    <property type="match status" value="1"/>
</dbReference>
<dbReference type="AlphaFoldDB" id="M4V8D4"/>
<protein>
    <recommendedName>
        <fullName evidence="3">HPt domain-containing protein</fullName>
    </recommendedName>
</protein>
<dbReference type="KEGG" id="bex:A11Q_1436"/>
<sequence>MAIIDSEIHNSSSSKSERAVMSEQAGYRMGDSKQNFSIEEVSNVLGRHEGFDRESFFNLYEDTGEETVMRIMAHFNQNLIEASRNIKAALVNEHGNESENVENIWKWAHKIAGSAALLGFKSYGDESRELSKKIRDQQSFADCKKQVEDYLKKTKALSQNIEEAMPSLKTYL</sequence>
<reference evidence="4 5" key="1">
    <citation type="journal article" date="2013" name="ISME J.">
        <title>By their genes ye shall know them: genomic signatures of predatory bacteria.</title>
        <authorList>
            <person name="Pasternak Z."/>
            <person name="Pietrokovski S."/>
            <person name="Rotem O."/>
            <person name="Gophna U."/>
            <person name="Lurie-Weinberger M.N."/>
            <person name="Jurkevitch E."/>
        </authorList>
    </citation>
    <scope>NUCLEOTIDE SEQUENCE [LARGE SCALE GENOMIC DNA]</scope>
    <source>
        <strain evidence="4 5">JSS</strain>
    </source>
</reference>
<feature type="region of interest" description="Disordered" evidence="2">
    <location>
        <begin position="1"/>
        <end position="24"/>
    </location>
</feature>
<keyword evidence="1" id="KW-0597">Phosphoprotein</keyword>
<dbReference type="SUPFAM" id="SSF47226">
    <property type="entry name" value="Histidine-containing phosphotransfer domain, HPT domain"/>
    <property type="match status" value="1"/>
</dbReference>
<evidence type="ECO:0000256" key="1">
    <source>
        <dbReference type="PROSITE-ProRule" id="PRU00110"/>
    </source>
</evidence>
<dbReference type="Proteomes" id="UP000012040">
    <property type="component" value="Chromosome"/>
</dbReference>
<feature type="modified residue" description="Phosphohistidine" evidence="1">
    <location>
        <position position="109"/>
    </location>
</feature>
<accession>M4V8D4</accession>
<dbReference type="GO" id="GO:0000160">
    <property type="term" value="P:phosphorelay signal transduction system"/>
    <property type="evidence" value="ECO:0007669"/>
    <property type="project" value="InterPro"/>
</dbReference>
<dbReference type="PATRIC" id="fig|1184267.3.peg.1454"/>
<proteinExistence type="predicted"/>
<dbReference type="EMBL" id="CP003537">
    <property type="protein sequence ID" value="AGH95652.1"/>
    <property type="molecule type" value="Genomic_DNA"/>
</dbReference>
<evidence type="ECO:0000313" key="5">
    <source>
        <dbReference type="Proteomes" id="UP000012040"/>
    </source>
</evidence>
<dbReference type="InterPro" id="IPR036641">
    <property type="entry name" value="HPT_dom_sf"/>
</dbReference>
<dbReference type="PROSITE" id="PS50894">
    <property type="entry name" value="HPT"/>
    <property type="match status" value="1"/>
</dbReference>